<dbReference type="RefSeq" id="WP_171219861.1">
    <property type="nucleotide sequence ID" value="NZ_JABEPP010000005.1"/>
</dbReference>
<dbReference type="PROSITE" id="PS51257">
    <property type="entry name" value="PROKAR_LIPOPROTEIN"/>
    <property type="match status" value="1"/>
</dbReference>
<dbReference type="Proteomes" id="UP000564885">
    <property type="component" value="Unassembled WGS sequence"/>
</dbReference>
<organism evidence="3 4">
    <name type="scientific">Enterovirga aerilata</name>
    <dbReference type="NCBI Taxonomy" id="2730920"/>
    <lineage>
        <taxon>Bacteria</taxon>
        <taxon>Pseudomonadati</taxon>
        <taxon>Pseudomonadota</taxon>
        <taxon>Alphaproteobacteria</taxon>
        <taxon>Hyphomicrobiales</taxon>
        <taxon>Methylobacteriaceae</taxon>
        <taxon>Enterovirga</taxon>
    </lineage>
</organism>
<protein>
    <recommendedName>
        <fullName evidence="5">DUF3035 domain-containing protein</fullName>
    </recommendedName>
</protein>
<proteinExistence type="predicted"/>
<evidence type="ECO:0000313" key="4">
    <source>
        <dbReference type="Proteomes" id="UP000564885"/>
    </source>
</evidence>
<evidence type="ECO:0000256" key="2">
    <source>
        <dbReference type="SAM" id="SignalP"/>
    </source>
</evidence>
<feature type="compositionally biased region" description="Basic and acidic residues" evidence="1">
    <location>
        <begin position="73"/>
        <end position="89"/>
    </location>
</feature>
<sequence length="106" mass="10901">MRPILPASLLLLIGAALGGCAGDANPVRDAAVAAGVTGGEPKPAPDFVARTRPAQVEYLPVGVSAPPRRYRAKTKDEVENAEAQMDRLSRANAARAAAARRAAGSQ</sequence>
<comment type="caution">
    <text evidence="3">The sequence shown here is derived from an EMBL/GenBank/DDBJ whole genome shotgun (WGS) entry which is preliminary data.</text>
</comment>
<accession>A0A849IAK4</accession>
<feature type="region of interest" description="Disordered" evidence="1">
    <location>
        <begin position="68"/>
        <end position="106"/>
    </location>
</feature>
<dbReference type="AlphaFoldDB" id="A0A849IAK4"/>
<evidence type="ECO:0000256" key="1">
    <source>
        <dbReference type="SAM" id="MobiDB-lite"/>
    </source>
</evidence>
<name>A0A849IAK4_9HYPH</name>
<keyword evidence="4" id="KW-1185">Reference proteome</keyword>
<evidence type="ECO:0000313" key="3">
    <source>
        <dbReference type="EMBL" id="NNM74428.1"/>
    </source>
</evidence>
<gene>
    <name evidence="3" type="ORF">HJG44_18890</name>
</gene>
<dbReference type="EMBL" id="JABEPP010000005">
    <property type="protein sequence ID" value="NNM74428.1"/>
    <property type="molecule type" value="Genomic_DNA"/>
</dbReference>
<feature type="chain" id="PRO_5032961079" description="DUF3035 domain-containing protein" evidence="2">
    <location>
        <begin position="22"/>
        <end position="106"/>
    </location>
</feature>
<keyword evidence="2" id="KW-0732">Signal</keyword>
<reference evidence="3 4" key="1">
    <citation type="submission" date="2020-04" db="EMBL/GenBank/DDBJ databases">
        <title>Enterovirga sp. isolate from soil.</title>
        <authorList>
            <person name="Chea S."/>
            <person name="Kim D.-U."/>
        </authorList>
    </citation>
    <scope>NUCLEOTIDE SEQUENCE [LARGE SCALE GENOMIC DNA]</scope>
    <source>
        <strain evidence="3 4">DB1703</strain>
    </source>
</reference>
<evidence type="ECO:0008006" key="5">
    <source>
        <dbReference type="Google" id="ProtNLM"/>
    </source>
</evidence>
<feature type="signal peptide" evidence="2">
    <location>
        <begin position="1"/>
        <end position="21"/>
    </location>
</feature>
<feature type="compositionally biased region" description="Low complexity" evidence="1">
    <location>
        <begin position="90"/>
        <end position="106"/>
    </location>
</feature>